<dbReference type="InterPro" id="IPR036945">
    <property type="entry name" value="DAGK_sf"/>
</dbReference>
<keyword evidence="7 17" id="KW-0547">Nucleotide-binding</keyword>
<keyword evidence="10 19" id="KW-1133">Transmembrane helix</keyword>
<keyword evidence="18" id="KW-0460">Magnesium</keyword>
<keyword evidence="11" id="KW-0443">Lipid metabolism</keyword>
<evidence type="ECO:0000256" key="6">
    <source>
        <dbReference type="ARBA" id="ARBA00022692"/>
    </source>
</evidence>
<evidence type="ECO:0000256" key="14">
    <source>
        <dbReference type="ARBA" id="ARBA00023264"/>
    </source>
</evidence>
<comment type="cofactor">
    <cofactor evidence="18">
        <name>Mg(2+)</name>
        <dbReference type="ChEBI" id="CHEBI:18420"/>
    </cofactor>
    <text evidence="18">Mn(2+), Zn(2+), Cd(2+) and Co(2+) support activity to lesser extents.</text>
</comment>
<dbReference type="RefSeq" id="WP_010047017.1">
    <property type="nucleotide sequence ID" value="NZ_CP025958.1"/>
</dbReference>
<dbReference type="GO" id="GO:0005524">
    <property type="term" value="F:ATP binding"/>
    <property type="evidence" value="ECO:0007669"/>
    <property type="project" value="UniProtKB-KW"/>
</dbReference>
<keyword evidence="13" id="KW-0594">Phospholipid biosynthesis</keyword>
<proteinExistence type="inferred from homology"/>
<evidence type="ECO:0000256" key="7">
    <source>
        <dbReference type="ARBA" id="ARBA00022741"/>
    </source>
</evidence>
<evidence type="ECO:0000256" key="5">
    <source>
        <dbReference type="ARBA" id="ARBA00022679"/>
    </source>
</evidence>
<evidence type="ECO:0000256" key="11">
    <source>
        <dbReference type="ARBA" id="ARBA00023098"/>
    </source>
</evidence>
<dbReference type="GO" id="GO:0008654">
    <property type="term" value="P:phospholipid biosynthetic process"/>
    <property type="evidence" value="ECO:0007669"/>
    <property type="project" value="UniProtKB-KW"/>
</dbReference>
<keyword evidence="14" id="KW-1208">Phospholipid metabolism</keyword>
<keyword evidence="12 19" id="KW-0472">Membrane</keyword>
<feature type="binding site" evidence="18">
    <location>
        <position position="88"/>
    </location>
    <ligand>
        <name>a divalent metal cation</name>
        <dbReference type="ChEBI" id="CHEBI:60240"/>
    </ligand>
</feature>
<keyword evidence="6 19" id="KW-0812">Transmembrane</keyword>
<accession>A0A2Z3GS52</accession>
<feature type="active site" description="Proton acceptor" evidence="15">
    <location>
        <position position="81"/>
    </location>
</feature>
<evidence type="ECO:0000256" key="8">
    <source>
        <dbReference type="ARBA" id="ARBA00022777"/>
    </source>
</evidence>
<evidence type="ECO:0000256" key="19">
    <source>
        <dbReference type="SAM" id="Phobius"/>
    </source>
</evidence>
<evidence type="ECO:0000256" key="1">
    <source>
        <dbReference type="ARBA" id="ARBA00004651"/>
    </source>
</evidence>
<dbReference type="Gene3D" id="1.10.287.3610">
    <property type="match status" value="1"/>
</dbReference>
<evidence type="ECO:0000256" key="9">
    <source>
        <dbReference type="ARBA" id="ARBA00022840"/>
    </source>
</evidence>
<keyword evidence="8 20" id="KW-0418">Kinase</keyword>
<keyword evidence="5" id="KW-0808">Transferase</keyword>
<evidence type="ECO:0000256" key="15">
    <source>
        <dbReference type="PIRSR" id="PIRSR600829-1"/>
    </source>
</evidence>
<evidence type="ECO:0000313" key="21">
    <source>
        <dbReference type="Proteomes" id="UP000245802"/>
    </source>
</evidence>
<keyword evidence="4" id="KW-0444">Lipid biosynthesis</keyword>
<keyword evidence="21" id="KW-1185">Reference proteome</keyword>
<reference evidence="20 21" key="1">
    <citation type="submission" date="2018-01" db="EMBL/GenBank/DDBJ databases">
        <title>G. obscuriglobus.</title>
        <authorList>
            <person name="Franke J."/>
            <person name="Blomberg W."/>
            <person name="Selmecki A."/>
        </authorList>
    </citation>
    <scope>NUCLEOTIDE SEQUENCE [LARGE SCALE GENOMIC DNA]</scope>
    <source>
        <strain evidence="20 21">DSM 5831</strain>
    </source>
</reference>
<dbReference type="InterPro" id="IPR000829">
    <property type="entry name" value="DAGK"/>
</dbReference>
<comment type="similarity">
    <text evidence="2">Belongs to the bacterial diacylglycerol kinase family.</text>
</comment>
<sequence>MRADRWYAVEEEPPAAKKPRQWRDKFREAVRGVKCGARGQSSFSVHFFCAVVALTAAAVLECDHWEWCLIIGCIGLVTTAELINSSIELLFQGLEQEVRDRVCPCLETAAGAVLVATLTALAVGGIIFGRKLLLVFHVIA</sequence>
<evidence type="ECO:0000256" key="2">
    <source>
        <dbReference type="ARBA" id="ARBA00005967"/>
    </source>
</evidence>
<protein>
    <submittedName>
        <fullName evidence="20">Diacylglycerol kinase</fullName>
    </submittedName>
</protein>
<dbReference type="AlphaFoldDB" id="A0A2Z3GS52"/>
<evidence type="ECO:0000313" key="20">
    <source>
        <dbReference type="EMBL" id="AWM36158.1"/>
    </source>
</evidence>
<name>A0A2Z3GS52_9BACT</name>
<keyword evidence="3" id="KW-1003">Cell membrane</keyword>
<dbReference type="EMBL" id="CP025958">
    <property type="protein sequence ID" value="AWM36158.1"/>
    <property type="molecule type" value="Genomic_DNA"/>
</dbReference>
<dbReference type="KEGG" id="gog:C1280_03470"/>
<evidence type="ECO:0000256" key="10">
    <source>
        <dbReference type="ARBA" id="ARBA00022989"/>
    </source>
</evidence>
<evidence type="ECO:0000256" key="17">
    <source>
        <dbReference type="PIRSR" id="PIRSR600829-3"/>
    </source>
</evidence>
<dbReference type="GO" id="GO:0046872">
    <property type="term" value="F:metal ion binding"/>
    <property type="evidence" value="ECO:0007669"/>
    <property type="project" value="UniProtKB-KW"/>
</dbReference>
<dbReference type="GO" id="GO:0005886">
    <property type="term" value="C:plasma membrane"/>
    <property type="evidence" value="ECO:0007669"/>
    <property type="project" value="UniProtKB-SubCell"/>
</dbReference>
<keyword evidence="9 17" id="KW-0067">ATP-binding</keyword>
<keyword evidence="18" id="KW-0479">Metal-binding</keyword>
<dbReference type="CDD" id="cd14263">
    <property type="entry name" value="DAGK_IM_like"/>
    <property type="match status" value="1"/>
</dbReference>
<evidence type="ECO:0000256" key="16">
    <source>
        <dbReference type="PIRSR" id="PIRSR600829-2"/>
    </source>
</evidence>
<evidence type="ECO:0000256" key="12">
    <source>
        <dbReference type="ARBA" id="ARBA00023136"/>
    </source>
</evidence>
<comment type="subcellular location">
    <subcellularLocation>
        <location evidence="1">Cell membrane</location>
        <topology evidence="1">Multi-pass membrane protein</topology>
    </subcellularLocation>
</comment>
<dbReference type="PANTHER" id="PTHR34299:SF1">
    <property type="entry name" value="DIACYLGLYCEROL KINASE"/>
    <property type="match status" value="1"/>
</dbReference>
<evidence type="ECO:0000256" key="13">
    <source>
        <dbReference type="ARBA" id="ARBA00023209"/>
    </source>
</evidence>
<dbReference type="Pfam" id="PF01219">
    <property type="entry name" value="DAGK_prokar"/>
    <property type="match status" value="1"/>
</dbReference>
<gene>
    <name evidence="20" type="ORF">C1280_03470</name>
</gene>
<feature type="binding site" evidence="16">
    <location>
        <position position="81"/>
    </location>
    <ligand>
        <name>substrate</name>
    </ligand>
</feature>
<dbReference type="PANTHER" id="PTHR34299">
    <property type="entry name" value="DIACYLGLYCEROL KINASE"/>
    <property type="match status" value="1"/>
</dbReference>
<evidence type="ECO:0000256" key="4">
    <source>
        <dbReference type="ARBA" id="ARBA00022516"/>
    </source>
</evidence>
<evidence type="ECO:0000256" key="18">
    <source>
        <dbReference type="PIRSR" id="PIRSR600829-4"/>
    </source>
</evidence>
<organism evidence="20 21">
    <name type="scientific">Gemmata obscuriglobus</name>
    <dbReference type="NCBI Taxonomy" id="114"/>
    <lineage>
        <taxon>Bacteria</taxon>
        <taxon>Pseudomonadati</taxon>
        <taxon>Planctomycetota</taxon>
        <taxon>Planctomycetia</taxon>
        <taxon>Gemmatales</taxon>
        <taxon>Gemmataceae</taxon>
        <taxon>Gemmata</taxon>
    </lineage>
</organism>
<dbReference type="Proteomes" id="UP000245802">
    <property type="component" value="Chromosome"/>
</dbReference>
<dbReference type="GO" id="GO:0016301">
    <property type="term" value="F:kinase activity"/>
    <property type="evidence" value="ECO:0007669"/>
    <property type="project" value="UniProtKB-KW"/>
</dbReference>
<evidence type="ECO:0000256" key="3">
    <source>
        <dbReference type="ARBA" id="ARBA00022475"/>
    </source>
</evidence>
<feature type="transmembrane region" description="Helical" evidence="19">
    <location>
        <begin position="109"/>
        <end position="128"/>
    </location>
</feature>
<dbReference type="OrthoDB" id="285022at2"/>
<feature type="binding site" evidence="17">
    <location>
        <position position="88"/>
    </location>
    <ligand>
        <name>ATP</name>
        <dbReference type="ChEBI" id="CHEBI:30616"/>
    </ligand>
</feature>